<dbReference type="RefSeq" id="WP_377049648.1">
    <property type="nucleotide sequence ID" value="NZ_JBHLVZ010000005.1"/>
</dbReference>
<keyword evidence="3" id="KW-1185">Reference proteome</keyword>
<feature type="region of interest" description="Disordered" evidence="1">
    <location>
        <begin position="15"/>
        <end position="37"/>
    </location>
</feature>
<gene>
    <name evidence="2" type="ORF">ACFFIC_08015</name>
</gene>
<evidence type="ECO:0000313" key="3">
    <source>
        <dbReference type="Proteomes" id="UP001589789"/>
    </source>
</evidence>
<evidence type="ECO:0000313" key="2">
    <source>
        <dbReference type="EMBL" id="MFC0385503.1"/>
    </source>
</evidence>
<reference evidence="2 3" key="1">
    <citation type="submission" date="2024-09" db="EMBL/GenBank/DDBJ databases">
        <authorList>
            <person name="Sun Q."/>
            <person name="Mori K."/>
        </authorList>
    </citation>
    <scope>NUCLEOTIDE SEQUENCE [LARGE SCALE GENOMIC DNA]</scope>
    <source>
        <strain evidence="2 3">CCM 7468</strain>
    </source>
</reference>
<name>A0ABV6IPF7_9PROT</name>
<protein>
    <submittedName>
        <fullName evidence="2">Uncharacterized protein</fullName>
    </submittedName>
</protein>
<dbReference type="Proteomes" id="UP001589789">
    <property type="component" value="Unassembled WGS sequence"/>
</dbReference>
<evidence type="ECO:0000256" key="1">
    <source>
        <dbReference type="SAM" id="MobiDB-lite"/>
    </source>
</evidence>
<proteinExistence type="predicted"/>
<comment type="caution">
    <text evidence="2">The sequence shown here is derived from an EMBL/GenBank/DDBJ whole genome shotgun (WGS) entry which is preliminary data.</text>
</comment>
<accession>A0ABV6IPF7</accession>
<organism evidence="2 3">
    <name type="scientific">Muricoccus vinaceus</name>
    <dbReference type="NCBI Taxonomy" id="424704"/>
    <lineage>
        <taxon>Bacteria</taxon>
        <taxon>Pseudomonadati</taxon>
        <taxon>Pseudomonadota</taxon>
        <taxon>Alphaproteobacteria</taxon>
        <taxon>Acetobacterales</taxon>
        <taxon>Roseomonadaceae</taxon>
        <taxon>Muricoccus</taxon>
    </lineage>
</organism>
<dbReference type="EMBL" id="JBHLVZ010000005">
    <property type="protein sequence ID" value="MFC0385503.1"/>
    <property type="molecule type" value="Genomic_DNA"/>
</dbReference>
<sequence length="136" mass="15131">MSDVGAEEAILGRLARAHRQWREEQPPPPPPPPPEEFERLMQQIFRDVQAEMDNPEHADVVALRQAREDPVLAVIGAQIGIVGWRLYARGGARLLERSFRRLERDGHPGFVAAVQRAWTGIGLADEAGGVWEGPGR</sequence>